<dbReference type="InterPro" id="IPR007332">
    <property type="entry name" value="DUF411"/>
</dbReference>
<feature type="signal peptide" evidence="1">
    <location>
        <begin position="1"/>
        <end position="22"/>
    </location>
</feature>
<organism evidence="2 3">
    <name type="scientific">Endozoicomonas numazuensis</name>
    <dbReference type="NCBI Taxonomy" id="1137799"/>
    <lineage>
        <taxon>Bacteria</taxon>
        <taxon>Pseudomonadati</taxon>
        <taxon>Pseudomonadota</taxon>
        <taxon>Gammaproteobacteria</taxon>
        <taxon>Oceanospirillales</taxon>
        <taxon>Endozoicomonadaceae</taxon>
        <taxon>Endozoicomonas</taxon>
    </lineage>
</organism>
<dbReference type="eggNOG" id="COG3019">
    <property type="taxonomic scope" value="Bacteria"/>
</dbReference>
<dbReference type="OrthoDB" id="14727at2"/>
<evidence type="ECO:0008006" key="4">
    <source>
        <dbReference type="Google" id="ProtNLM"/>
    </source>
</evidence>
<dbReference type="InterPro" id="IPR036249">
    <property type="entry name" value="Thioredoxin-like_sf"/>
</dbReference>
<name>A0A081NJ95_9GAMM</name>
<evidence type="ECO:0000256" key="1">
    <source>
        <dbReference type="SAM" id="SignalP"/>
    </source>
</evidence>
<reference evidence="2 3" key="1">
    <citation type="submission" date="2014-06" db="EMBL/GenBank/DDBJ databases">
        <title>Whole Genome Sequences of Three Symbiotic Endozoicomonas Bacteria.</title>
        <authorList>
            <person name="Neave M.J."/>
            <person name="Apprill A."/>
            <person name="Voolstra C.R."/>
        </authorList>
    </citation>
    <scope>NUCLEOTIDE SEQUENCE [LARGE SCALE GENOMIC DNA]</scope>
    <source>
        <strain evidence="2 3">DSM 25634</strain>
    </source>
</reference>
<dbReference type="Pfam" id="PF04214">
    <property type="entry name" value="DUF411"/>
    <property type="match status" value="1"/>
</dbReference>
<evidence type="ECO:0000313" key="3">
    <source>
        <dbReference type="Proteomes" id="UP000028073"/>
    </source>
</evidence>
<accession>A0A081NJ95</accession>
<dbReference type="EMBL" id="JOKH01000002">
    <property type="protein sequence ID" value="KEQ18518.1"/>
    <property type="molecule type" value="Genomic_DNA"/>
</dbReference>
<sequence length="149" mass="16063">MKKLNALFLGTAVLMSSMLAKAEESLPTVMLYKTPACGCCTEWAKHMEKNGFKVMLHDVPSTAMYRAKAGVPQGMESCHTAFIGDYAVEGHVPAADIKRMLSEKPEGVNGLTVPGMPMGSPGMDYGDRKDAYKVISFNANGKTSVFASY</sequence>
<evidence type="ECO:0000313" key="2">
    <source>
        <dbReference type="EMBL" id="KEQ18518.1"/>
    </source>
</evidence>
<feature type="chain" id="PRO_5001760934" description="Metal-binding protein" evidence="1">
    <location>
        <begin position="23"/>
        <end position="149"/>
    </location>
</feature>
<gene>
    <name evidence="2" type="ORF">GZ78_13640</name>
</gene>
<dbReference type="RefSeq" id="WP_034835935.1">
    <property type="nucleotide sequence ID" value="NZ_JOKH01000002.1"/>
</dbReference>
<keyword evidence="3" id="KW-1185">Reference proteome</keyword>
<proteinExistence type="predicted"/>
<dbReference type="AlphaFoldDB" id="A0A081NJ95"/>
<comment type="caution">
    <text evidence="2">The sequence shown here is derived from an EMBL/GenBank/DDBJ whole genome shotgun (WGS) entry which is preliminary data.</text>
</comment>
<dbReference type="SUPFAM" id="SSF52833">
    <property type="entry name" value="Thioredoxin-like"/>
    <property type="match status" value="1"/>
</dbReference>
<keyword evidence="1" id="KW-0732">Signal</keyword>
<protein>
    <recommendedName>
        <fullName evidence="4">Metal-binding protein</fullName>
    </recommendedName>
</protein>
<dbReference type="Proteomes" id="UP000028073">
    <property type="component" value="Unassembled WGS sequence"/>
</dbReference>